<dbReference type="EMBL" id="HBUF01582331">
    <property type="protein sequence ID" value="CAG6770645.1"/>
    <property type="molecule type" value="Transcribed_RNA"/>
</dbReference>
<dbReference type="AlphaFoldDB" id="A0A8D9AQV9"/>
<evidence type="ECO:0000313" key="2">
    <source>
        <dbReference type="EMBL" id="CAG6770645.1"/>
    </source>
</evidence>
<sequence>MLWVPLRESYLSQIPKFLILVGDFSEISFNDTISPVLFLNFFSCLKKYQNLDLATMSSGAKILILYRGVIFSFSVGSLRPMTSYSFSIPLAFILAFYDYLQRVHTKRNSF</sequence>
<keyword evidence="1" id="KW-1133">Transmembrane helix</keyword>
<keyword evidence="1" id="KW-0812">Transmembrane</keyword>
<evidence type="ECO:0000256" key="1">
    <source>
        <dbReference type="SAM" id="Phobius"/>
    </source>
</evidence>
<feature type="transmembrane region" description="Helical" evidence="1">
    <location>
        <begin position="81"/>
        <end position="100"/>
    </location>
</feature>
<reference evidence="2" key="1">
    <citation type="submission" date="2021-05" db="EMBL/GenBank/DDBJ databases">
        <authorList>
            <person name="Alioto T."/>
            <person name="Alioto T."/>
            <person name="Gomez Garrido J."/>
        </authorList>
    </citation>
    <scope>NUCLEOTIDE SEQUENCE</scope>
</reference>
<name>A0A8D9AQV9_9HEMI</name>
<accession>A0A8D9AQV9</accession>
<protein>
    <submittedName>
        <fullName evidence="2">Uncharacterized protein</fullName>
    </submittedName>
</protein>
<organism evidence="2">
    <name type="scientific">Cacopsylla melanoneura</name>
    <dbReference type="NCBI Taxonomy" id="428564"/>
    <lineage>
        <taxon>Eukaryota</taxon>
        <taxon>Metazoa</taxon>
        <taxon>Ecdysozoa</taxon>
        <taxon>Arthropoda</taxon>
        <taxon>Hexapoda</taxon>
        <taxon>Insecta</taxon>
        <taxon>Pterygota</taxon>
        <taxon>Neoptera</taxon>
        <taxon>Paraneoptera</taxon>
        <taxon>Hemiptera</taxon>
        <taxon>Sternorrhyncha</taxon>
        <taxon>Psylloidea</taxon>
        <taxon>Psyllidae</taxon>
        <taxon>Psyllinae</taxon>
        <taxon>Cacopsylla</taxon>
    </lineage>
</organism>
<keyword evidence="1" id="KW-0472">Membrane</keyword>
<proteinExistence type="predicted"/>